<dbReference type="InterPro" id="IPR000157">
    <property type="entry name" value="TIR_dom"/>
</dbReference>
<name>A0A363NU37_9SPHI</name>
<dbReference type="Gene3D" id="3.40.50.10140">
    <property type="entry name" value="Toll/interleukin-1 receptor homology (TIR) domain"/>
    <property type="match status" value="1"/>
</dbReference>
<organism evidence="2 3">
    <name type="scientific">Sphingobacterium athyrii</name>
    <dbReference type="NCBI Taxonomy" id="2152717"/>
    <lineage>
        <taxon>Bacteria</taxon>
        <taxon>Pseudomonadati</taxon>
        <taxon>Bacteroidota</taxon>
        <taxon>Sphingobacteriia</taxon>
        <taxon>Sphingobacteriales</taxon>
        <taxon>Sphingobacteriaceae</taxon>
        <taxon>Sphingobacterium</taxon>
    </lineage>
</organism>
<dbReference type="Proteomes" id="UP000250831">
    <property type="component" value="Unassembled WGS sequence"/>
</dbReference>
<dbReference type="AlphaFoldDB" id="A0A363NU37"/>
<evidence type="ECO:0000259" key="1">
    <source>
        <dbReference type="PROSITE" id="PS50104"/>
    </source>
</evidence>
<dbReference type="SUPFAM" id="SSF52200">
    <property type="entry name" value="Toll/Interleukin receptor TIR domain"/>
    <property type="match status" value="1"/>
</dbReference>
<proteinExistence type="predicted"/>
<dbReference type="Pfam" id="PF13676">
    <property type="entry name" value="TIR_2"/>
    <property type="match status" value="1"/>
</dbReference>
<dbReference type="RefSeq" id="WP_108634089.1">
    <property type="nucleotide sequence ID" value="NZ_QCXX01000003.1"/>
</dbReference>
<keyword evidence="3" id="KW-1185">Reference proteome</keyword>
<protein>
    <submittedName>
        <fullName evidence="2">Toll/interleukin-1 receptor domain-containing protein</fullName>
    </submittedName>
</protein>
<dbReference type="PROSITE" id="PS50104">
    <property type="entry name" value="TIR"/>
    <property type="match status" value="1"/>
</dbReference>
<dbReference type="InterPro" id="IPR035897">
    <property type="entry name" value="Toll_tir_struct_dom_sf"/>
</dbReference>
<reference evidence="2 3" key="1">
    <citation type="submission" date="2018-04" db="EMBL/GenBank/DDBJ databases">
        <title>Sphingobacterium sp. M46 Genome.</title>
        <authorList>
            <person name="Cheng J."/>
            <person name="Li Y."/>
        </authorList>
    </citation>
    <scope>NUCLEOTIDE SEQUENCE [LARGE SCALE GENOMIC DNA]</scope>
    <source>
        <strain evidence="2 3">M46</strain>
    </source>
</reference>
<feature type="domain" description="TIR" evidence="1">
    <location>
        <begin position="127"/>
        <end position="261"/>
    </location>
</feature>
<dbReference type="OrthoDB" id="344630at2"/>
<sequence length="386" mass="45572">MFKYQLIILGTIKPFISDIISLYHKRIEDLKLQKEFYEIYFKDNLKSYKGNQPAFVIYLGNESGDFEDLEQIEKLLDEGNIVLPIFFNSFGREIPKILSNQNGLKYEDFKNEKIVNLILESFGKLRNTRKVFISYKRDESTSVAIQLYEALENNNFDVFLDTHSIKQGEPFQDELWHRMTDCDVILLLNTPKFIESEWCEKEIAEASVKQIGIIQVIWPTHKLERIAEICFPYQLSEANFVKGIYDKKDISKLNDDTVNALVKQVESIRARNLASRQDNLITEFLNTAQKYGKNMAIQPERFITENITEKKRRLFIPSVGIPQSFDCNTSSELKREIKEFSVEEVYLIYDDVRIREKWLKHLSYLNEYLDVKTIKKQEFDTWLQKN</sequence>
<gene>
    <name evidence="2" type="ORF">DCO56_12405</name>
</gene>
<keyword evidence="2" id="KW-0675">Receptor</keyword>
<accession>A0A363NU37</accession>
<evidence type="ECO:0000313" key="2">
    <source>
        <dbReference type="EMBL" id="PUV24161.1"/>
    </source>
</evidence>
<dbReference type="EMBL" id="QCXX01000003">
    <property type="protein sequence ID" value="PUV24161.1"/>
    <property type="molecule type" value="Genomic_DNA"/>
</dbReference>
<dbReference type="GO" id="GO:0007165">
    <property type="term" value="P:signal transduction"/>
    <property type="evidence" value="ECO:0007669"/>
    <property type="project" value="InterPro"/>
</dbReference>
<evidence type="ECO:0000313" key="3">
    <source>
        <dbReference type="Proteomes" id="UP000250831"/>
    </source>
</evidence>
<comment type="caution">
    <text evidence="2">The sequence shown here is derived from an EMBL/GenBank/DDBJ whole genome shotgun (WGS) entry which is preliminary data.</text>
</comment>